<accession>A0AAI9L2J1</accession>
<reference evidence="1" key="1">
    <citation type="submission" date="2022-06" db="EMBL/GenBank/DDBJ databases">
        <title>Draft genome sequences of Pectobacterium carotovorum subsp. carotovorum str. NBRC12380.</title>
        <authorList>
            <person name="Wakabayashi Y."/>
            <person name="Kojima K."/>
        </authorList>
    </citation>
    <scope>NUCLEOTIDE SEQUENCE</scope>
    <source>
        <strain evidence="1">NBRC 12380</strain>
    </source>
</reference>
<dbReference type="EMBL" id="BSRL01000009">
    <property type="protein sequence ID" value="GLV71026.1"/>
    <property type="molecule type" value="Genomic_DNA"/>
</dbReference>
<evidence type="ECO:0000313" key="1">
    <source>
        <dbReference type="EMBL" id="GKX48583.1"/>
    </source>
</evidence>
<sequence>MTSHAIRVIPDAVSGKANVPEDGDGREKKGAVWIRFILVGFLYDAVNPLLRKRNHGSPERAGNIYLRF</sequence>
<dbReference type="Proteomes" id="UP001165145">
    <property type="component" value="Unassembled WGS sequence"/>
</dbReference>
<gene>
    <name evidence="2" type="ORF">Pcaca03_34700</name>
    <name evidence="1" type="ORF">SOASR016_33350</name>
</gene>
<evidence type="ECO:0000313" key="3">
    <source>
        <dbReference type="Proteomes" id="UP001058167"/>
    </source>
</evidence>
<keyword evidence="3" id="KW-1185">Reference proteome</keyword>
<reference evidence="2" key="2">
    <citation type="submission" date="2023-02" db="EMBL/GenBank/DDBJ databases">
        <title>Pectobacterium carotovorum subsp. carotovorum NBRC 12380.</title>
        <authorList>
            <person name="Ichikawa N."/>
            <person name="Sato H."/>
            <person name="Tonouchi N."/>
        </authorList>
    </citation>
    <scope>NUCLEOTIDE SEQUENCE</scope>
    <source>
        <strain evidence="2">NBRC 12380</strain>
    </source>
</reference>
<name>A0AAI9L2J1_PECCC</name>
<evidence type="ECO:0000313" key="2">
    <source>
        <dbReference type="EMBL" id="GLV71026.1"/>
    </source>
</evidence>
<dbReference type="EMBL" id="BRLF01000009">
    <property type="protein sequence ID" value="GKX48583.1"/>
    <property type="molecule type" value="Genomic_DNA"/>
</dbReference>
<proteinExistence type="predicted"/>
<dbReference type="AlphaFoldDB" id="A0AAI9L2J1"/>
<comment type="caution">
    <text evidence="2">The sequence shown here is derived from an EMBL/GenBank/DDBJ whole genome shotgun (WGS) entry which is preliminary data.</text>
</comment>
<evidence type="ECO:0000313" key="4">
    <source>
        <dbReference type="Proteomes" id="UP001165145"/>
    </source>
</evidence>
<dbReference type="Proteomes" id="UP001058167">
    <property type="component" value="Unassembled WGS sequence"/>
</dbReference>
<organism evidence="2 4">
    <name type="scientific">Pectobacterium carotovorum subsp. carotovorum</name>
    <name type="common">Erwinia carotovora subsp. carotovora</name>
    <dbReference type="NCBI Taxonomy" id="555"/>
    <lineage>
        <taxon>Bacteria</taxon>
        <taxon>Pseudomonadati</taxon>
        <taxon>Pseudomonadota</taxon>
        <taxon>Gammaproteobacteria</taxon>
        <taxon>Enterobacterales</taxon>
        <taxon>Pectobacteriaceae</taxon>
        <taxon>Pectobacterium</taxon>
    </lineage>
</organism>
<protein>
    <submittedName>
        <fullName evidence="2">Uncharacterized protein</fullName>
    </submittedName>
</protein>